<gene>
    <name evidence="1" type="ORF">D9757_008381</name>
</gene>
<evidence type="ECO:0008006" key="3">
    <source>
        <dbReference type="Google" id="ProtNLM"/>
    </source>
</evidence>
<dbReference type="Pfam" id="PF07366">
    <property type="entry name" value="SnoaL"/>
    <property type="match status" value="1"/>
</dbReference>
<dbReference type="SUPFAM" id="SSF54427">
    <property type="entry name" value="NTF2-like"/>
    <property type="match status" value="1"/>
</dbReference>
<dbReference type="InterPro" id="IPR032710">
    <property type="entry name" value="NTF2-like_dom_sf"/>
</dbReference>
<keyword evidence="2" id="KW-1185">Reference proteome</keyword>
<proteinExistence type="predicted"/>
<comment type="caution">
    <text evidence="1">The sequence shown here is derived from an EMBL/GenBank/DDBJ whole genome shotgun (WGS) entry which is preliminary data.</text>
</comment>
<dbReference type="OrthoDB" id="2830113at2759"/>
<evidence type="ECO:0000313" key="1">
    <source>
        <dbReference type="EMBL" id="KAF5383326.1"/>
    </source>
</evidence>
<dbReference type="Proteomes" id="UP000518752">
    <property type="component" value="Unassembled WGS sequence"/>
</dbReference>
<reference evidence="1 2" key="1">
    <citation type="journal article" date="2020" name="ISME J.">
        <title>Uncovering the hidden diversity of litter-decomposition mechanisms in mushroom-forming fungi.</title>
        <authorList>
            <person name="Floudas D."/>
            <person name="Bentzer J."/>
            <person name="Ahren D."/>
            <person name="Johansson T."/>
            <person name="Persson P."/>
            <person name="Tunlid A."/>
        </authorList>
    </citation>
    <scope>NUCLEOTIDE SEQUENCE [LARGE SCALE GENOMIC DNA]</scope>
    <source>
        <strain evidence="1 2">CBS 406.79</strain>
    </source>
</reference>
<dbReference type="AlphaFoldDB" id="A0A8H5HGY8"/>
<sequence>MDAPALESHYRRYISYLNDRKIHHLADFVHEELVYNGKPMNRTDYQNYIADDIDRIPDLYFDIHHLVVNRNVVACRIRFDCTPVKEFRGHVPNGRKISFVEHVFYRFDEGKIREVWSLLDDGAISAQMTE</sequence>
<protein>
    <recommendedName>
        <fullName evidence="3">Ester cyclase</fullName>
    </recommendedName>
</protein>
<dbReference type="InterPro" id="IPR009959">
    <property type="entry name" value="Cyclase_SnoaL-like"/>
</dbReference>
<dbReference type="GO" id="GO:0030638">
    <property type="term" value="P:polyketide metabolic process"/>
    <property type="evidence" value="ECO:0007669"/>
    <property type="project" value="InterPro"/>
</dbReference>
<organism evidence="1 2">
    <name type="scientific">Collybiopsis confluens</name>
    <dbReference type="NCBI Taxonomy" id="2823264"/>
    <lineage>
        <taxon>Eukaryota</taxon>
        <taxon>Fungi</taxon>
        <taxon>Dikarya</taxon>
        <taxon>Basidiomycota</taxon>
        <taxon>Agaricomycotina</taxon>
        <taxon>Agaricomycetes</taxon>
        <taxon>Agaricomycetidae</taxon>
        <taxon>Agaricales</taxon>
        <taxon>Marasmiineae</taxon>
        <taxon>Omphalotaceae</taxon>
        <taxon>Collybiopsis</taxon>
    </lineage>
</organism>
<accession>A0A8H5HGY8</accession>
<name>A0A8H5HGY8_9AGAR</name>
<dbReference type="Gene3D" id="3.10.450.50">
    <property type="match status" value="1"/>
</dbReference>
<dbReference type="EMBL" id="JAACJN010000048">
    <property type="protein sequence ID" value="KAF5383326.1"/>
    <property type="molecule type" value="Genomic_DNA"/>
</dbReference>
<evidence type="ECO:0000313" key="2">
    <source>
        <dbReference type="Proteomes" id="UP000518752"/>
    </source>
</evidence>